<evidence type="ECO:0000256" key="2">
    <source>
        <dbReference type="SAM" id="SignalP"/>
    </source>
</evidence>
<gene>
    <name evidence="3" type="ORF">SP6_13_00260</name>
</gene>
<feature type="signal peptide" evidence="2">
    <location>
        <begin position="1"/>
        <end position="22"/>
    </location>
</feature>
<evidence type="ECO:0000313" key="3">
    <source>
        <dbReference type="EMBL" id="GAN12774.1"/>
    </source>
</evidence>
<keyword evidence="2" id="KW-0732">Signal</keyword>
<feature type="compositionally biased region" description="Gly residues" evidence="1">
    <location>
        <begin position="95"/>
        <end position="108"/>
    </location>
</feature>
<dbReference type="AlphaFoldDB" id="A0A0C9MZT3"/>
<reference evidence="3 4" key="1">
    <citation type="submission" date="2014-08" db="EMBL/GenBank/DDBJ databases">
        <title>Whole genome shotgun sequence of Sphingomonas paucimobilis NBRC 13935.</title>
        <authorList>
            <person name="Hosoyama A."/>
            <person name="Hashimoto M."/>
            <person name="Hosoyama Y."/>
            <person name="Noguchi M."/>
            <person name="Uohara A."/>
            <person name="Ohji S."/>
            <person name="Katano-Makiyama Y."/>
            <person name="Ichikawa N."/>
            <person name="Kimura A."/>
            <person name="Yamazoe A."/>
            <person name="Fujita N."/>
        </authorList>
    </citation>
    <scope>NUCLEOTIDE SEQUENCE [LARGE SCALE GENOMIC DNA]</scope>
    <source>
        <strain evidence="3 4">NBRC 13935</strain>
    </source>
</reference>
<dbReference type="InterPro" id="IPR011033">
    <property type="entry name" value="PRC_barrel-like_sf"/>
</dbReference>
<proteinExistence type="predicted"/>
<dbReference type="RefSeq" id="WP_007404285.1">
    <property type="nucleotide sequence ID" value="NZ_BBJS01000013.1"/>
</dbReference>
<comment type="caution">
    <text evidence="3">The sequence shown here is derived from an EMBL/GenBank/DDBJ whole genome shotgun (WGS) entry which is preliminary data.</text>
</comment>
<dbReference type="Proteomes" id="UP000032025">
    <property type="component" value="Unassembled WGS sequence"/>
</dbReference>
<dbReference type="GeneID" id="78529473"/>
<feature type="compositionally biased region" description="Basic and acidic residues" evidence="1">
    <location>
        <begin position="62"/>
        <end position="72"/>
    </location>
</feature>
<evidence type="ECO:0000256" key="1">
    <source>
        <dbReference type="SAM" id="MobiDB-lite"/>
    </source>
</evidence>
<evidence type="ECO:0000313" key="4">
    <source>
        <dbReference type="Proteomes" id="UP000032025"/>
    </source>
</evidence>
<feature type="chain" id="PRO_5002209805" evidence="2">
    <location>
        <begin position="23"/>
        <end position="260"/>
    </location>
</feature>
<keyword evidence="4" id="KW-1185">Reference proteome</keyword>
<dbReference type="SUPFAM" id="SSF50346">
    <property type="entry name" value="PRC-barrel domain"/>
    <property type="match status" value="1"/>
</dbReference>
<protein>
    <submittedName>
        <fullName evidence="3">DNA, contig: SP613</fullName>
    </submittedName>
</protein>
<dbReference type="EMBL" id="BBJS01000013">
    <property type="protein sequence ID" value="GAN12774.1"/>
    <property type="molecule type" value="Genomic_DNA"/>
</dbReference>
<feature type="region of interest" description="Disordered" evidence="1">
    <location>
        <begin position="50"/>
        <end position="108"/>
    </location>
</feature>
<name>A0A0C9MZT3_SPHPI</name>
<accession>A0A0C9MZT3</accession>
<sequence>MTRTLFTTAALALAIAATPASAQLLGGSGGLGGTLGGSLGGTLGSAGAGANGTLSRSGAGELRTERQVDTRSGRVRAGGSASGEGGTLIDSRSPIGGGGAETRGSGGVSGAVDAQLIGTDAVRSTARGVARDIAGRGREAIGGARNAVGSTAGNVAGSGAGSANGSGTLGNGMLALAGSAAAQGAGSVDVRPGMNVVDAKGRAIGTVRALKSEADGRVRDVLVQVGNRVATLPAANFSGEGNVLVSAMARSAVSREATAQ</sequence>
<organism evidence="3 4">
    <name type="scientific">Sphingomonas paucimobilis NBRC 13935</name>
    <dbReference type="NCBI Taxonomy" id="1219050"/>
    <lineage>
        <taxon>Bacteria</taxon>
        <taxon>Pseudomonadati</taxon>
        <taxon>Pseudomonadota</taxon>
        <taxon>Alphaproteobacteria</taxon>
        <taxon>Sphingomonadales</taxon>
        <taxon>Sphingomonadaceae</taxon>
        <taxon>Sphingomonas</taxon>
    </lineage>
</organism>